<feature type="compositionally biased region" description="Basic and acidic residues" evidence="1">
    <location>
        <begin position="650"/>
        <end position="665"/>
    </location>
</feature>
<dbReference type="Gene3D" id="3.30.1390.20">
    <property type="entry name" value="Ribosomal protein L30, ferredoxin-like fold domain"/>
    <property type="match status" value="1"/>
</dbReference>
<feature type="region of interest" description="Disordered" evidence="1">
    <location>
        <begin position="607"/>
        <end position="628"/>
    </location>
</feature>
<comment type="caution">
    <text evidence="3">The sequence shown here is derived from an EMBL/GenBank/DDBJ whole genome shotgun (WGS) entry which is preliminary data.</text>
</comment>
<dbReference type="STRING" id="158441.A0A226EIF6"/>
<accession>A0A226EIF6</accession>
<feature type="compositionally biased region" description="Basic and acidic residues" evidence="1">
    <location>
        <begin position="398"/>
        <end position="417"/>
    </location>
</feature>
<dbReference type="Pfam" id="PF02958">
    <property type="entry name" value="EcKL"/>
    <property type="match status" value="1"/>
</dbReference>
<evidence type="ECO:0000256" key="2">
    <source>
        <dbReference type="SAM" id="Phobius"/>
    </source>
</evidence>
<feature type="compositionally biased region" description="Basic residues" evidence="1">
    <location>
        <begin position="43"/>
        <end position="53"/>
    </location>
</feature>
<dbReference type="PANTHER" id="PTHR15892:SF2">
    <property type="entry name" value="LARGE RIBOSOMAL SUBUNIT PROTEIN UL30M"/>
    <property type="match status" value="1"/>
</dbReference>
<feature type="transmembrane region" description="Helical" evidence="2">
    <location>
        <begin position="920"/>
        <end position="938"/>
    </location>
</feature>
<feature type="transmembrane region" description="Helical" evidence="2">
    <location>
        <begin position="815"/>
        <end position="834"/>
    </location>
</feature>
<gene>
    <name evidence="3" type="ORF">Fcan01_07111</name>
</gene>
<sequence length="1978" mass="228793">MSLMTSICINNLFSIIMPSQTKNLDQILSNLGDDDNNDDLASHKKKRRSKKHVSPNNQRPKLRLHDFYRSSVRGEGIDLFIQTKIFQDYLQCEVTPWTYPKRSTDKVELEPIPSGFLPPLNTDPLFATMTNMHGNVERVRRVCGYREIFMKRMHIEYLKDKEKEDVCHILYPEKVAQEVDSMFIETDGPVEVLHRRFRYLAPGGGSNKKKKKHKHKHSSVKKLKRRKLSQSYSPSPTMKLAKKRAKSSHESRHDHHDRVKTYERKRNRSLEYRRSHSRRRSRKVELDVRHEGLGHHHKRRKENGEYRRRRTQSGSHIRKTRRNDSEEKAVLRSKSHHHHHRHQRNESKSKKRHKSYSKENGNKNVSRSRKDATSKKMGKSLTKERKKPVINPSQGYDKNIKNELLHKKKVDKTDHTSSKQRSKIVNVIPPKNETKQQLGTHLGKEKASQNLKRTNKSKNDQKPVDTSLEKKQHLQSASKKIITKIPKNSSRDENNNAFDHGKKGLPATSLEENSKRKSVKIVKEHTILGSGESNSIPFQEATPVKSNLKKLAEATQVKLQDWVNHGNRHRVRPSEPDENANYLINDDNLETVVMQVMQHNIVEPMEKERHKPKIQPKHVSVTMQDEQTPSRIAQQFRDTTVAVFTAGVSTDHKGHNPHSHQDSRKSMKGNKTHASKTPIATKGKVKDAHKPDPNKAPETQPLPMAPPVFDITNFDSYFKYVYGVPIAELPERDSEWLELSVTDEDELDEEIQSFEKENPKWMIDGISFESQQLITELKLMYWTCLLTGRQFYYNIPNFLKGHMEFATKRVRMIPFFISTFILWASLVIMAQSYVSITFEEQNSNDTNSGTAQVQIEQLEANKYGETSLYVIANLAFVAVWSVFVILRDGQLITHYFNCWCPALAEMETSAAVKIETMTQYNLLAWLISGGIIVIGFSIDFPANVRGTTGLLAILMFRNVFPDIRLQDDNKLFWFQIFGLVFILYILFCARMLFTLMQIVALIARNSAEMWNFKFALTFNQLVMTNRGHMKRISLQLPLIKFFTHHRIMTALVRIYGEIFGVPIMIYLIVEVGMMTYVMVRLFNFKAGNVQDYNGKPEVIYEYFQKAKQNSTIIHIKFYHSPVEEISTSLFILIMICFDYMFTTEVIASASQAFCDGFEFVRRTNLVLCKTSHQRRLVQSLLWSMSDTDPTLLSAANYFPICRSTIVAGLGAAVAFFSLIIQLQSETKIFFLEFKLCEESKKLGETEDLNDDLTYQDISEGSFSVGKFLGPPQTVGNEQSLFFSWLQNRLREHYLKLDEHQRQAREHGNYEPILQIDESEICFHELKLIDIHEDTNIELHPANVDCIVKDIQLNCDQKDLYETATRRITVTFQRNGVTSPVETLHILMEIGEVLDVGLFEKLTQPFIAYSEKHAINVFRHVFPAFEGWLYVRKGEIKLPIPTAYYSRCEEDKKMDLARLMEEEEVVENNILSKIAAVLKKNRDNDDTIESHRLIIVEDLVKEGFGRKNSTGTSFLPLMNVMAGLKEIAKLHAVSWSFSKSTDKQLFEHWPFLEMKNFLPFINERVAIGFPVLATLAEEYLIKYKAEDKDRILQRLQFISKNISTVMPKLFPPNAVLTSWERNPVTLVHQNLNYMTTLFRHTTYKANQVEAKEIELNSIESNPKVEGYMGSNLLIYRELRIDNWKFATYGSPMVDVASFLLTSLPPKMRREETALLLKLYSEEFQGTCTLLGQSQNISWKWGDLAEDFERGLLYAALLISATVTPTTFVPEDDMEVFVESIRLCSLHPKILLTLNSGLFELQNYNSILLGGLRFRHSKNINPKVQRKSTEGKGIQYFGFKYFPRFPDHKDPPYEATKLFMVKRIRSCFGVPRWEKDLIKHFKLESKADTAIIKNSPTNNARLYKIKHLVEITPITTPFGMPDSPEHAVLKENGELIACQMLQGNQLQLQDAKNANDELMKKSVDGSTLKKRLRLNWYSRW</sequence>
<dbReference type="GO" id="GO:0006412">
    <property type="term" value="P:translation"/>
    <property type="evidence" value="ECO:0007669"/>
    <property type="project" value="InterPro"/>
</dbReference>
<feature type="region of interest" description="Disordered" evidence="1">
    <location>
        <begin position="648"/>
        <end position="704"/>
    </location>
</feature>
<feature type="transmembrane region" description="Helical" evidence="2">
    <location>
        <begin position="868"/>
        <end position="886"/>
    </location>
</feature>
<protein>
    <submittedName>
        <fullName evidence="3">Uncharacterized protein</fullName>
    </submittedName>
</protein>
<proteinExistence type="predicted"/>
<evidence type="ECO:0000256" key="1">
    <source>
        <dbReference type="SAM" id="MobiDB-lite"/>
    </source>
</evidence>
<feature type="compositionally biased region" description="Basic and acidic residues" evidence="1">
    <location>
        <begin position="247"/>
        <end position="274"/>
    </location>
</feature>
<feature type="compositionally biased region" description="Basic and acidic residues" evidence="1">
    <location>
        <begin position="457"/>
        <end position="472"/>
    </location>
</feature>
<dbReference type="GO" id="GO:0005739">
    <property type="term" value="C:mitochondrion"/>
    <property type="evidence" value="ECO:0007669"/>
    <property type="project" value="TreeGrafter"/>
</dbReference>
<reference evidence="3 4" key="1">
    <citation type="submission" date="2015-12" db="EMBL/GenBank/DDBJ databases">
        <title>The genome of Folsomia candida.</title>
        <authorList>
            <person name="Faddeeva A."/>
            <person name="Derks M.F."/>
            <person name="Anvar Y."/>
            <person name="Smit S."/>
            <person name="Van Straalen N."/>
            <person name="Roelofs D."/>
        </authorList>
    </citation>
    <scope>NUCLEOTIDE SEQUENCE [LARGE SCALE GENOMIC DNA]</scope>
    <source>
        <strain evidence="3 4">VU population</strain>
        <tissue evidence="3">Whole body</tissue>
    </source>
</reference>
<keyword evidence="2" id="KW-1133">Transmembrane helix</keyword>
<keyword evidence="2" id="KW-0472">Membrane</keyword>
<feature type="compositionally biased region" description="Basic residues" evidence="1">
    <location>
        <begin position="331"/>
        <end position="355"/>
    </location>
</feature>
<feature type="compositionally biased region" description="Basic and acidic residues" evidence="1">
    <location>
        <begin position="283"/>
        <end position="294"/>
    </location>
</feature>
<dbReference type="InterPro" id="IPR004119">
    <property type="entry name" value="EcKL"/>
</dbReference>
<feature type="region of interest" description="Disordered" evidence="1">
    <location>
        <begin position="201"/>
        <end position="512"/>
    </location>
</feature>
<organism evidence="3 4">
    <name type="scientific">Folsomia candida</name>
    <name type="common">Springtail</name>
    <dbReference type="NCBI Taxonomy" id="158441"/>
    <lineage>
        <taxon>Eukaryota</taxon>
        <taxon>Metazoa</taxon>
        <taxon>Ecdysozoa</taxon>
        <taxon>Arthropoda</taxon>
        <taxon>Hexapoda</taxon>
        <taxon>Collembola</taxon>
        <taxon>Entomobryomorpha</taxon>
        <taxon>Isotomoidea</taxon>
        <taxon>Isotomidae</taxon>
        <taxon>Proisotominae</taxon>
        <taxon>Folsomia</taxon>
    </lineage>
</organism>
<dbReference type="PANTHER" id="PTHR15892">
    <property type="entry name" value="MITOCHONDRIAL RIBOSOMAL PROTEIN L30"/>
    <property type="match status" value="1"/>
</dbReference>
<dbReference type="OrthoDB" id="9973389at2759"/>
<feature type="compositionally biased region" description="Basic and acidic residues" evidence="1">
    <location>
        <begin position="489"/>
        <end position="502"/>
    </location>
</feature>
<name>A0A226EIF6_FOLCA</name>
<evidence type="ECO:0000313" key="3">
    <source>
        <dbReference type="EMBL" id="OXA57239.1"/>
    </source>
</evidence>
<feature type="transmembrane region" description="Helical" evidence="2">
    <location>
        <begin position="1058"/>
        <end position="1079"/>
    </location>
</feature>
<feature type="compositionally biased region" description="Basic residues" evidence="1">
    <location>
        <begin position="207"/>
        <end position="228"/>
    </location>
</feature>
<dbReference type="EMBL" id="LNIX01000003">
    <property type="protein sequence ID" value="OXA57239.1"/>
    <property type="molecule type" value="Genomic_DNA"/>
</dbReference>
<feature type="compositionally biased region" description="Basic and acidic residues" evidence="1">
    <location>
        <begin position="684"/>
        <end position="695"/>
    </location>
</feature>
<dbReference type="GO" id="GO:0015934">
    <property type="term" value="C:large ribosomal subunit"/>
    <property type="evidence" value="ECO:0007669"/>
    <property type="project" value="InterPro"/>
</dbReference>
<evidence type="ECO:0000313" key="4">
    <source>
        <dbReference type="Proteomes" id="UP000198287"/>
    </source>
</evidence>
<feature type="transmembrane region" description="Helical" evidence="2">
    <location>
        <begin position="779"/>
        <end position="795"/>
    </location>
</feature>
<dbReference type="InterPro" id="IPR036919">
    <property type="entry name" value="Ribo_uL30_ferredoxin-like_sf"/>
</dbReference>
<dbReference type="Proteomes" id="UP000198287">
    <property type="component" value="Unassembled WGS sequence"/>
</dbReference>
<feature type="compositionally biased region" description="Basic residues" evidence="1">
    <location>
        <begin position="295"/>
        <end position="321"/>
    </location>
</feature>
<keyword evidence="2" id="KW-0812">Transmembrane</keyword>
<feature type="region of interest" description="Disordered" evidence="1">
    <location>
        <begin position="34"/>
        <end position="60"/>
    </location>
</feature>
<keyword evidence="4" id="KW-1185">Reference proteome</keyword>
<dbReference type="SUPFAM" id="SSF55129">
    <property type="entry name" value="Ribosomal protein L30p/L7e"/>
    <property type="match status" value="1"/>
</dbReference>
<dbReference type="InterPro" id="IPR005996">
    <property type="entry name" value="Ribosomal_uL30_bac-type"/>
</dbReference>
<dbReference type="GO" id="GO:0003735">
    <property type="term" value="F:structural constituent of ribosome"/>
    <property type="evidence" value="ECO:0007669"/>
    <property type="project" value="InterPro"/>
</dbReference>
<feature type="transmembrane region" description="Helical" evidence="2">
    <location>
        <begin position="972"/>
        <end position="1003"/>
    </location>
</feature>